<feature type="compositionally biased region" description="Polar residues" evidence="1">
    <location>
        <begin position="76"/>
        <end position="88"/>
    </location>
</feature>
<proteinExistence type="predicted"/>
<keyword evidence="3" id="KW-1185">Reference proteome</keyword>
<sequence>MSNLSFSRPPRPPVESAFRPRPQPCPVIATLGQGYPLYACTPNRGCDLLNPGRERVQIRGCFNTPRPFPQPYGQANPGSNQNGSISII</sequence>
<protein>
    <submittedName>
        <fullName evidence="2">Uncharacterized protein</fullName>
    </submittedName>
</protein>
<evidence type="ECO:0000256" key="1">
    <source>
        <dbReference type="SAM" id="MobiDB-lite"/>
    </source>
</evidence>
<feature type="region of interest" description="Disordered" evidence="1">
    <location>
        <begin position="1"/>
        <end position="23"/>
    </location>
</feature>
<reference evidence="2" key="1">
    <citation type="submission" date="2017-08" db="EMBL/GenBank/DDBJ databases">
        <authorList>
            <person name="de Groot N.N."/>
        </authorList>
    </citation>
    <scope>NUCLEOTIDE SEQUENCE</scope>
</reference>
<name>A0A285PY25_9VIRU</name>
<gene>
    <name evidence="2" type="ORF">BQ9231_00209</name>
</gene>
<evidence type="ECO:0000313" key="3">
    <source>
        <dbReference type="Proteomes" id="UP000274850"/>
    </source>
</evidence>
<accession>A0A285PY25</accession>
<dbReference type="Proteomes" id="UP000274850">
    <property type="component" value="Segment"/>
</dbReference>
<feature type="region of interest" description="Disordered" evidence="1">
    <location>
        <begin position="65"/>
        <end position="88"/>
    </location>
</feature>
<dbReference type="EMBL" id="LT907979">
    <property type="protein sequence ID" value="SOB74092.1"/>
    <property type="molecule type" value="Genomic_DNA"/>
</dbReference>
<evidence type="ECO:0000313" key="2">
    <source>
        <dbReference type="EMBL" id="SOB74092.1"/>
    </source>
</evidence>
<organism evidence="2">
    <name type="scientific">Cedratvirus lausannensis</name>
    <dbReference type="NCBI Taxonomy" id="2023205"/>
    <lineage>
        <taxon>Viruses</taxon>
        <taxon>Pithoviruses</taxon>
        <taxon>Orthocedratvirinae</taxon>
        <taxon>Alphacedratvirus</taxon>
        <taxon>Alphacedratvirus francolausannense</taxon>
    </lineage>
</organism>